<proteinExistence type="predicted"/>
<dbReference type="EMBL" id="RZGK01000019">
    <property type="protein sequence ID" value="KAF9691977.1"/>
    <property type="molecule type" value="Genomic_DNA"/>
</dbReference>
<name>A0A8H7IWK6_9PLEO</name>
<feature type="transmembrane region" description="Helical" evidence="1">
    <location>
        <begin position="120"/>
        <end position="139"/>
    </location>
</feature>
<keyword evidence="1" id="KW-0472">Membrane</keyword>
<dbReference type="AlphaFoldDB" id="A0A8H7IWK6"/>
<comment type="caution">
    <text evidence="2">The sequence shown here is derived from an EMBL/GenBank/DDBJ whole genome shotgun (WGS) entry which is preliminary data.</text>
</comment>
<keyword evidence="1" id="KW-1133">Transmembrane helix</keyword>
<keyword evidence="1" id="KW-0812">Transmembrane</keyword>
<sequence>MLSLKLLIPLFIIVGLLQAGAITLPFMYWRLQAHMRPVNKILFGSFLLFIAFVVHPLILTGLITFTIAPTLLSLRRNVFTKAGAAYTALAPQTFLPLAIARDGGLPKSNVEWLCALLGGYAGWKVLGTLPSLVLLGVYVKRGIVGGWKVQEKSLGVRSRRTDVQVFR</sequence>
<gene>
    <name evidence="2" type="ORF">EKO04_010051</name>
</gene>
<dbReference type="OrthoDB" id="3782144at2759"/>
<reference evidence="2" key="1">
    <citation type="submission" date="2018-12" db="EMBL/GenBank/DDBJ databases">
        <authorList>
            <person name="Syme R.A."/>
            <person name="Farfan-Caceres L."/>
            <person name="Lichtenzveig J."/>
        </authorList>
    </citation>
    <scope>NUCLEOTIDE SEQUENCE</scope>
    <source>
        <strain evidence="2">Al4</strain>
    </source>
</reference>
<evidence type="ECO:0000313" key="2">
    <source>
        <dbReference type="EMBL" id="KAF9691977.1"/>
    </source>
</evidence>
<reference evidence="2" key="2">
    <citation type="submission" date="2020-09" db="EMBL/GenBank/DDBJ databases">
        <title>Reference genome assembly for Australian Ascochyta lentis isolate Al4.</title>
        <authorList>
            <person name="Lee R.C."/>
            <person name="Farfan-Caceres L.M."/>
            <person name="Debler J.W."/>
            <person name="Williams A.H."/>
            <person name="Henares B.M."/>
        </authorList>
    </citation>
    <scope>NUCLEOTIDE SEQUENCE</scope>
    <source>
        <strain evidence="2">Al4</strain>
    </source>
</reference>
<keyword evidence="3" id="KW-1185">Reference proteome</keyword>
<evidence type="ECO:0000256" key="1">
    <source>
        <dbReference type="SAM" id="Phobius"/>
    </source>
</evidence>
<feature type="transmembrane region" description="Helical" evidence="1">
    <location>
        <begin position="6"/>
        <end position="29"/>
    </location>
</feature>
<organism evidence="2 3">
    <name type="scientific">Ascochyta lentis</name>
    <dbReference type="NCBI Taxonomy" id="205686"/>
    <lineage>
        <taxon>Eukaryota</taxon>
        <taxon>Fungi</taxon>
        <taxon>Dikarya</taxon>
        <taxon>Ascomycota</taxon>
        <taxon>Pezizomycotina</taxon>
        <taxon>Dothideomycetes</taxon>
        <taxon>Pleosporomycetidae</taxon>
        <taxon>Pleosporales</taxon>
        <taxon>Pleosporineae</taxon>
        <taxon>Didymellaceae</taxon>
        <taxon>Ascochyta</taxon>
    </lineage>
</organism>
<feature type="transmembrane region" description="Helical" evidence="1">
    <location>
        <begin position="41"/>
        <end position="68"/>
    </location>
</feature>
<protein>
    <submittedName>
        <fullName evidence="2">Uncharacterized protein</fullName>
    </submittedName>
</protein>
<evidence type="ECO:0000313" key="3">
    <source>
        <dbReference type="Proteomes" id="UP000651452"/>
    </source>
</evidence>
<dbReference type="Proteomes" id="UP000651452">
    <property type="component" value="Unassembled WGS sequence"/>
</dbReference>
<accession>A0A8H7IWK6</accession>